<accession>A0ABT0BWJ3</accession>
<evidence type="ECO:0000256" key="1">
    <source>
        <dbReference type="SAM" id="SignalP"/>
    </source>
</evidence>
<feature type="signal peptide" evidence="1">
    <location>
        <begin position="1"/>
        <end position="19"/>
    </location>
</feature>
<dbReference type="Gene3D" id="1.25.40.10">
    <property type="entry name" value="Tetratricopeptide repeat domain"/>
    <property type="match status" value="1"/>
</dbReference>
<evidence type="ECO:0000313" key="3">
    <source>
        <dbReference type="Proteomes" id="UP001165444"/>
    </source>
</evidence>
<sequence>MKLIRVLIVFILFPLSALAQQQTEYNRKGDEALKRKDYRDAKMWFEEGVSYCDAYSIDKLTEIWLINERMRPSMRSLMNKCLNCLNVRGTEQDTTAMHQLILYYEKGIGAPANEELARYWTEKLAEARRPVEYIPYTAEQLEKDKQPMSLFVGYHYSIEAPYGLTIGGMKKHVGWYARFKTNMGFDKYTTKCSDRNGGEIIDFSSDQSYYFTGNKKKNSYAITAGIVIKCTDWLYTSVGLGYGSRSLLYEYRVVDYQTAKEEDAAWAKHLDASKAGVAADWDMMLKFGRIFISAGCSTINFKYVDLNAGAGVFF</sequence>
<evidence type="ECO:0008006" key="4">
    <source>
        <dbReference type="Google" id="ProtNLM"/>
    </source>
</evidence>
<gene>
    <name evidence="2" type="ORF">MUN53_00450</name>
</gene>
<feature type="chain" id="PRO_5045326119" description="Outer membrane protein beta-barrel domain-containing protein" evidence="1">
    <location>
        <begin position="20"/>
        <end position="314"/>
    </location>
</feature>
<protein>
    <recommendedName>
        <fullName evidence="4">Outer membrane protein beta-barrel domain-containing protein</fullName>
    </recommendedName>
</protein>
<proteinExistence type="predicted"/>
<organism evidence="2 3">
    <name type="scientific">Parabacteroides faecalis</name>
    <dbReference type="NCBI Taxonomy" id="2924040"/>
    <lineage>
        <taxon>Bacteria</taxon>
        <taxon>Pseudomonadati</taxon>
        <taxon>Bacteroidota</taxon>
        <taxon>Bacteroidia</taxon>
        <taxon>Bacteroidales</taxon>
        <taxon>Tannerellaceae</taxon>
        <taxon>Parabacteroides</taxon>
    </lineage>
</organism>
<dbReference type="RefSeq" id="WP_243322933.1">
    <property type="nucleotide sequence ID" value="NZ_JAKZMM010000001.1"/>
</dbReference>
<keyword evidence="3" id="KW-1185">Reference proteome</keyword>
<reference evidence="2 3" key="1">
    <citation type="submission" date="2022-03" db="EMBL/GenBank/DDBJ databases">
        <title>Parabacteroides sp. nov. isolated from swine feces.</title>
        <authorList>
            <person name="Bak J.E."/>
        </authorList>
    </citation>
    <scope>NUCLEOTIDE SEQUENCE [LARGE SCALE GENOMIC DNA]</scope>
    <source>
        <strain evidence="2 3">AGMB00274</strain>
    </source>
</reference>
<comment type="caution">
    <text evidence="2">The sequence shown here is derived from an EMBL/GenBank/DDBJ whole genome shotgun (WGS) entry which is preliminary data.</text>
</comment>
<dbReference type="EMBL" id="JAKZMM010000001">
    <property type="protein sequence ID" value="MCJ2379104.1"/>
    <property type="molecule type" value="Genomic_DNA"/>
</dbReference>
<dbReference type="InterPro" id="IPR011990">
    <property type="entry name" value="TPR-like_helical_dom_sf"/>
</dbReference>
<evidence type="ECO:0000313" key="2">
    <source>
        <dbReference type="EMBL" id="MCJ2379104.1"/>
    </source>
</evidence>
<dbReference type="Proteomes" id="UP001165444">
    <property type="component" value="Unassembled WGS sequence"/>
</dbReference>
<keyword evidence="1" id="KW-0732">Signal</keyword>
<name>A0ABT0BWJ3_9BACT</name>